<dbReference type="Proteomes" id="UP000033187">
    <property type="component" value="Chromosome 1"/>
</dbReference>
<gene>
    <name evidence="1" type="ORF">YBN1229_v1_0068</name>
</gene>
<reference evidence="2" key="1">
    <citation type="submission" date="2015-02" db="EMBL/GenBank/DDBJ databases">
        <authorList>
            <person name="Chooi Y.-H."/>
        </authorList>
    </citation>
    <scope>NUCLEOTIDE SEQUENCE [LARGE SCALE GENOMIC DNA]</scope>
    <source>
        <strain evidence="2">strain Y</strain>
    </source>
</reference>
<dbReference type="KEGG" id="fiy:BN1229_v1_0068"/>
<evidence type="ECO:0000313" key="2">
    <source>
        <dbReference type="Proteomes" id="UP000033187"/>
    </source>
</evidence>
<name>A0A0D6J9C6_9HYPH</name>
<dbReference type="AlphaFoldDB" id="A0A0D6J9C6"/>
<accession>A0A0D6J9C6</accession>
<organism evidence="1 2">
    <name type="scientific">Candidatus Filomicrobium marinum</name>
    <dbReference type="NCBI Taxonomy" id="1608628"/>
    <lineage>
        <taxon>Bacteria</taxon>
        <taxon>Pseudomonadati</taxon>
        <taxon>Pseudomonadota</taxon>
        <taxon>Alphaproteobacteria</taxon>
        <taxon>Hyphomicrobiales</taxon>
        <taxon>Hyphomicrobiaceae</taxon>
        <taxon>Filomicrobium</taxon>
    </lineage>
</organism>
<dbReference type="EMBL" id="LN829119">
    <property type="protein sequence ID" value="CPR14786.1"/>
    <property type="molecule type" value="Genomic_DNA"/>
</dbReference>
<dbReference type="KEGG" id="fil:BN1229_v1_0066"/>
<sequence length="66" mass="7426">MGLEASNNNNWVANDYSRIKWLICKTQIKRFESVIPKVVFLNYIFASTIKATQASTACVAYSIPPV</sequence>
<evidence type="ECO:0000313" key="1">
    <source>
        <dbReference type="EMBL" id="CPR14786.1"/>
    </source>
</evidence>
<keyword evidence="2" id="KW-1185">Reference proteome</keyword>
<protein>
    <submittedName>
        <fullName evidence="1">Uncharacterized protein</fullName>
    </submittedName>
</protein>
<proteinExistence type="predicted"/>